<evidence type="ECO:0000256" key="10">
    <source>
        <dbReference type="ARBA" id="ARBA00048988"/>
    </source>
</evidence>
<keyword evidence="5 11" id="KW-0067">ATP-binding</keyword>
<evidence type="ECO:0000256" key="1">
    <source>
        <dbReference type="ARBA" id="ARBA00009922"/>
    </source>
</evidence>
<dbReference type="Gene3D" id="3.40.50.300">
    <property type="entry name" value="P-loop containing nucleotide triphosphate hydrolases"/>
    <property type="match status" value="2"/>
</dbReference>
<evidence type="ECO:0000313" key="14">
    <source>
        <dbReference type="EMBL" id="MEQ2553805.1"/>
    </source>
</evidence>
<feature type="domain" description="UvrD-like helicase ATP-binding" evidence="12">
    <location>
        <begin position="1"/>
        <end position="279"/>
    </location>
</feature>
<evidence type="ECO:0000256" key="6">
    <source>
        <dbReference type="ARBA" id="ARBA00023125"/>
    </source>
</evidence>
<keyword evidence="7" id="KW-0413">Isomerase</keyword>
<dbReference type="Pfam" id="PF00580">
    <property type="entry name" value="UvrD-helicase"/>
    <property type="match status" value="1"/>
</dbReference>
<evidence type="ECO:0000313" key="15">
    <source>
        <dbReference type="Proteomes" id="UP001546774"/>
    </source>
</evidence>
<evidence type="ECO:0000256" key="2">
    <source>
        <dbReference type="ARBA" id="ARBA00022741"/>
    </source>
</evidence>
<dbReference type="GO" id="GO:0004386">
    <property type="term" value="F:helicase activity"/>
    <property type="evidence" value="ECO:0007669"/>
    <property type="project" value="UniProtKB-KW"/>
</dbReference>
<evidence type="ECO:0000259" key="13">
    <source>
        <dbReference type="PROSITE" id="PS51217"/>
    </source>
</evidence>
<comment type="similarity">
    <text evidence="1">Belongs to the helicase family. UvrD subfamily.</text>
</comment>
<dbReference type="InterPro" id="IPR014017">
    <property type="entry name" value="DNA_helicase_UvrD-like_C"/>
</dbReference>
<dbReference type="EC" id="5.6.2.4" evidence="9"/>
<evidence type="ECO:0000256" key="11">
    <source>
        <dbReference type="PROSITE-ProRule" id="PRU00560"/>
    </source>
</evidence>
<gene>
    <name evidence="14" type="ORF">WMO37_02080</name>
</gene>
<keyword evidence="3 11" id="KW-0378">Hydrolase</keyword>
<accession>A0ABV1H288</accession>
<dbReference type="Gene3D" id="1.10.10.160">
    <property type="match status" value="1"/>
</dbReference>
<evidence type="ECO:0000256" key="5">
    <source>
        <dbReference type="ARBA" id="ARBA00022840"/>
    </source>
</evidence>
<reference evidence="14" key="1">
    <citation type="submission" date="2024-03" db="EMBL/GenBank/DDBJ databases">
        <title>Human intestinal bacterial collection.</title>
        <authorList>
            <person name="Pauvert C."/>
            <person name="Hitch T.C.A."/>
            <person name="Clavel T."/>
        </authorList>
    </citation>
    <scope>NUCLEOTIDE SEQUENCE [LARGE SCALE GENOMIC DNA]</scope>
    <source>
        <strain evidence="14">CLA-AA-H89B</strain>
    </source>
</reference>
<feature type="binding site" evidence="11">
    <location>
        <begin position="22"/>
        <end position="29"/>
    </location>
    <ligand>
        <name>ATP</name>
        <dbReference type="ChEBI" id="CHEBI:30616"/>
    </ligand>
</feature>
<dbReference type="InterPro" id="IPR013986">
    <property type="entry name" value="DExx_box_DNA_helicase_dom_sf"/>
</dbReference>
<evidence type="ECO:0000259" key="12">
    <source>
        <dbReference type="PROSITE" id="PS51198"/>
    </source>
</evidence>
<keyword evidence="15" id="KW-1185">Reference proteome</keyword>
<dbReference type="PROSITE" id="PS51217">
    <property type="entry name" value="UVRD_HELICASE_CTER"/>
    <property type="match status" value="1"/>
</dbReference>
<dbReference type="InterPro" id="IPR027417">
    <property type="entry name" value="P-loop_NTPase"/>
</dbReference>
<keyword evidence="4 11" id="KW-0347">Helicase</keyword>
<dbReference type="PANTHER" id="PTHR11070:SF2">
    <property type="entry name" value="ATP-DEPENDENT DNA HELICASE SRS2"/>
    <property type="match status" value="1"/>
</dbReference>
<keyword evidence="6" id="KW-0238">DNA-binding</keyword>
<protein>
    <recommendedName>
        <fullName evidence="9">DNA 3'-5' helicase</fullName>
        <ecNumber evidence="9">5.6.2.4</ecNumber>
    </recommendedName>
</protein>
<comment type="catalytic activity">
    <reaction evidence="8">
        <text>Couples ATP hydrolysis with the unwinding of duplex DNA by translocating in the 3'-5' direction.</text>
        <dbReference type="EC" id="5.6.2.4"/>
    </reaction>
</comment>
<evidence type="ECO:0000256" key="9">
    <source>
        <dbReference type="ARBA" id="ARBA00034808"/>
    </source>
</evidence>
<dbReference type="PROSITE" id="PS51198">
    <property type="entry name" value="UVRD_HELICASE_ATP_BIND"/>
    <property type="match status" value="1"/>
</dbReference>
<dbReference type="GO" id="GO:0016787">
    <property type="term" value="F:hydrolase activity"/>
    <property type="evidence" value="ECO:0007669"/>
    <property type="project" value="UniProtKB-KW"/>
</dbReference>
<comment type="catalytic activity">
    <reaction evidence="10">
        <text>ATP + H2O = ADP + phosphate + H(+)</text>
        <dbReference type="Rhea" id="RHEA:13065"/>
        <dbReference type="ChEBI" id="CHEBI:15377"/>
        <dbReference type="ChEBI" id="CHEBI:15378"/>
        <dbReference type="ChEBI" id="CHEBI:30616"/>
        <dbReference type="ChEBI" id="CHEBI:43474"/>
        <dbReference type="ChEBI" id="CHEBI:456216"/>
        <dbReference type="EC" id="5.6.2.4"/>
    </reaction>
</comment>
<evidence type="ECO:0000256" key="3">
    <source>
        <dbReference type="ARBA" id="ARBA00022801"/>
    </source>
</evidence>
<evidence type="ECO:0000256" key="4">
    <source>
        <dbReference type="ARBA" id="ARBA00022806"/>
    </source>
</evidence>
<dbReference type="PANTHER" id="PTHR11070">
    <property type="entry name" value="UVRD / RECB / PCRA DNA HELICASE FAMILY MEMBER"/>
    <property type="match status" value="1"/>
</dbReference>
<comment type="caution">
    <text evidence="14">The sequence shown here is derived from an EMBL/GenBank/DDBJ whole genome shotgun (WGS) entry which is preliminary data.</text>
</comment>
<organism evidence="14 15">
    <name type="scientific">Lachnospira intestinalis</name>
    <dbReference type="NCBI Taxonomy" id="3133158"/>
    <lineage>
        <taxon>Bacteria</taxon>
        <taxon>Bacillati</taxon>
        <taxon>Bacillota</taxon>
        <taxon>Clostridia</taxon>
        <taxon>Lachnospirales</taxon>
        <taxon>Lachnospiraceae</taxon>
        <taxon>Lachnospira</taxon>
    </lineage>
</organism>
<dbReference type="Gene3D" id="1.10.486.10">
    <property type="entry name" value="PCRA, domain 4"/>
    <property type="match status" value="1"/>
</dbReference>
<dbReference type="CDD" id="cd17932">
    <property type="entry name" value="DEXQc_UvrD"/>
    <property type="match status" value="1"/>
</dbReference>
<dbReference type="InterPro" id="IPR000212">
    <property type="entry name" value="DNA_helicase_UvrD/REP"/>
</dbReference>
<evidence type="ECO:0000256" key="7">
    <source>
        <dbReference type="ARBA" id="ARBA00023235"/>
    </source>
</evidence>
<feature type="domain" description="UvrD-like helicase C-terminal" evidence="13">
    <location>
        <begin position="280"/>
        <end position="551"/>
    </location>
</feature>
<dbReference type="InterPro" id="IPR014016">
    <property type="entry name" value="UvrD-like_ATP-bd"/>
</dbReference>
<dbReference type="Proteomes" id="UP001546774">
    <property type="component" value="Unassembled WGS sequence"/>
</dbReference>
<evidence type="ECO:0000256" key="8">
    <source>
        <dbReference type="ARBA" id="ARBA00034617"/>
    </source>
</evidence>
<dbReference type="SUPFAM" id="SSF52540">
    <property type="entry name" value="P-loop containing nucleoside triphosphate hydrolases"/>
    <property type="match status" value="1"/>
</dbReference>
<name>A0ABV1H288_9FIRM</name>
<dbReference type="Pfam" id="PF13361">
    <property type="entry name" value="UvrD_C"/>
    <property type="match status" value="1"/>
</dbReference>
<dbReference type="EMBL" id="JBBMFS010000001">
    <property type="protein sequence ID" value="MEQ2553805.1"/>
    <property type="molecule type" value="Genomic_DNA"/>
</dbReference>
<keyword evidence="2 11" id="KW-0547">Nucleotide-binding</keyword>
<proteinExistence type="inferred from homology"/>
<sequence length="631" mass="73804">MEFHKAQLEAIRHFNGPCITLAGPGSGKTTVLTYRILNLIEKCGVAPEHILVITFTRAAATEMKERFLKLSDNRYSGVCFQTFHSFFFMILRKAYGYRADNIITQQEQTRFFKNILNEYELEITDTMELIRHATAWISNVKRSGKSPDTQPVAAAGICPQEILCEIYHKYQQYLTAKRLIDFEDMTVYCYDLFSQRKDILWQWQEQYQYILVDEFQDIDAQQFQTLQLLADRYRNLFIVGDDDQSIYGFRGACPDYMQEFKKIYPEAVQINLCVNYRCRAPIVAAAKSVIAHNKNRYEKDIVAAQTGYGMQTACVVVKEFESTEKQNQFLAEQILKHSKQGKFSDIAVLVRTNTGAQDFLQTFLQYKIPFTIKEHFLNPFEHWIAQDILAYIHLAMGSRERKYFFRIINRPVRYLSREAFADTVVDFERAKAFYAEKSALKDRVEQLEDDILILSKFSPFAAVNYIRKAIGYEDYIRQYADEKKQDKASLYEILDEISQSTKTCRTFPEWFEYIKAYTEQLQNKKPDNAGGDRGRNSMDSVTVSTMHASKGLEYKKVFLVGLNEGNVPYHKAVLEKELEEERRMFYVAMTRAKEELHLYFPRERAGKAQKISRFLQEIDRSSVVWELIEDK</sequence>